<protein>
    <submittedName>
        <fullName evidence="1">Uncharacterized protein</fullName>
    </submittedName>
</protein>
<accession>A0A8J8NWN6</accession>
<keyword evidence="2" id="KW-1185">Reference proteome</keyword>
<gene>
    <name evidence="1" type="ORF">FGO68_gene16562</name>
</gene>
<dbReference type="OrthoDB" id="323260at2759"/>
<evidence type="ECO:0000313" key="2">
    <source>
        <dbReference type="Proteomes" id="UP000785679"/>
    </source>
</evidence>
<name>A0A8J8NWN6_HALGN</name>
<dbReference type="Gene3D" id="1.25.40.10">
    <property type="entry name" value="Tetratricopeptide repeat domain"/>
    <property type="match status" value="1"/>
</dbReference>
<comment type="caution">
    <text evidence="1">The sequence shown here is derived from an EMBL/GenBank/DDBJ whole genome shotgun (WGS) entry which is preliminary data.</text>
</comment>
<organism evidence="1 2">
    <name type="scientific">Halteria grandinella</name>
    <dbReference type="NCBI Taxonomy" id="5974"/>
    <lineage>
        <taxon>Eukaryota</taxon>
        <taxon>Sar</taxon>
        <taxon>Alveolata</taxon>
        <taxon>Ciliophora</taxon>
        <taxon>Intramacronucleata</taxon>
        <taxon>Spirotrichea</taxon>
        <taxon>Stichotrichia</taxon>
        <taxon>Sporadotrichida</taxon>
        <taxon>Halteriidae</taxon>
        <taxon>Halteria</taxon>
    </lineage>
</organism>
<reference evidence="1" key="1">
    <citation type="submission" date="2019-06" db="EMBL/GenBank/DDBJ databases">
        <authorList>
            <person name="Zheng W."/>
        </authorList>
    </citation>
    <scope>NUCLEOTIDE SEQUENCE</scope>
    <source>
        <strain evidence="1">QDHG01</strain>
    </source>
</reference>
<dbReference type="EMBL" id="RRYP01005793">
    <property type="protein sequence ID" value="TNV81735.1"/>
    <property type="molecule type" value="Genomic_DNA"/>
</dbReference>
<proteinExistence type="predicted"/>
<sequence length="386" mass="45615">MAEAHLDLSTKFYEHDVKGKHMAKACESMTQAMKNHRTEEFFQNVIGDLQLRVINLIQKSLIDKIDDQELLCTIYEMIFQRMHPKMRKLIRFIGSELHSVYYKLACEICDKNKNLEEGLKYLAQCKSIARKIGLQEVELIHIKYNEIKKQKKMKEKHKVAEEARKTIQEADQLFNSEQFLEALKAYKLTLKLARDKDPEIEARCHFKIAKVLTKRGKRQSDLEQARNHIVDFQIQCQMIKTKDKTLQQMLFDAVQILQQLQANLRCTYRAYQQQKGSLNSVKKDHKEQEPLFKPLKQSPKVIIEQLHQFSSKPVFELFQYIKATFKVKTEDIVLPDSKTAENSKIRKTILKFISIFHPDKQNQDDREFFSLAEEITKQFNQQLKLY</sequence>
<dbReference type="InterPro" id="IPR011990">
    <property type="entry name" value="TPR-like_helical_dom_sf"/>
</dbReference>
<evidence type="ECO:0000313" key="1">
    <source>
        <dbReference type="EMBL" id="TNV81735.1"/>
    </source>
</evidence>
<dbReference type="AlphaFoldDB" id="A0A8J8NWN6"/>
<dbReference type="Proteomes" id="UP000785679">
    <property type="component" value="Unassembled WGS sequence"/>
</dbReference>